<feature type="signal peptide" evidence="1">
    <location>
        <begin position="1"/>
        <end position="21"/>
    </location>
</feature>
<dbReference type="EMBL" id="JBEWLY010000022">
    <property type="protein sequence ID" value="MET1756475.1"/>
    <property type="molecule type" value="Genomic_DNA"/>
</dbReference>
<dbReference type="InterPro" id="IPR046505">
    <property type="entry name" value="DUF6683"/>
</dbReference>
<evidence type="ECO:0000313" key="2">
    <source>
        <dbReference type="EMBL" id="MET1756475.1"/>
    </source>
</evidence>
<evidence type="ECO:0000256" key="1">
    <source>
        <dbReference type="SAM" id="SignalP"/>
    </source>
</evidence>
<organism evidence="2 3">
    <name type="scientific">Novosphingobium kalidii</name>
    <dbReference type="NCBI Taxonomy" id="3230299"/>
    <lineage>
        <taxon>Bacteria</taxon>
        <taxon>Pseudomonadati</taxon>
        <taxon>Pseudomonadota</taxon>
        <taxon>Alphaproteobacteria</taxon>
        <taxon>Sphingomonadales</taxon>
        <taxon>Sphingomonadaceae</taxon>
        <taxon>Novosphingobium</taxon>
    </lineage>
</organism>
<dbReference type="Proteomes" id="UP001548713">
    <property type="component" value="Unassembled WGS sequence"/>
</dbReference>
<keyword evidence="1" id="KW-0732">Signal</keyword>
<name>A0ABV2D3M4_9SPHN</name>
<evidence type="ECO:0000313" key="3">
    <source>
        <dbReference type="Proteomes" id="UP001548713"/>
    </source>
</evidence>
<proteinExistence type="predicted"/>
<accession>A0ABV2D3M4</accession>
<dbReference type="RefSeq" id="WP_353984967.1">
    <property type="nucleotide sequence ID" value="NZ_JBEWLY010000022.1"/>
</dbReference>
<feature type="chain" id="PRO_5045493189" evidence="1">
    <location>
        <begin position="22"/>
        <end position="265"/>
    </location>
</feature>
<dbReference type="Pfam" id="PF20388">
    <property type="entry name" value="DUF6683"/>
    <property type="match status" value="1"/>
</dbReference>
<protein>
    <submittedName>
        <fullName evidence="2">DUF6683 family protein</fullName>
    </submittedName>
</protein>
<gene>
    <name evidence="2" type="ORF">ABVV53_13610</name>
</gene>
<keyword evidence="3" id="KW-1185">Reference proteome</keyword>
<reference evidence="2 3" key="1">
    <citation type="submission" date="2024-07" db="EMBL/GenBank/DDBJ databases">
        <title>Novosphingobium kalidii RD2P27.</title>
        <authorList>
            <person name="Sun J.-Q."/>
        </authorList>
    </citation>
    <scope>NUCLEOTIDE SEQUENCE [LARGE SCALE GENOMIC DNA]</scope>
    <source>
        <strain evidence="2 3">RD2P27</strain>
    </source>
</reference>
<sequence length="265" mass="28073">MGNLMRAAIVILFGLSTAAQAQDFPMMDWGPIIQTEAMNSAVDEIGRSEAKRAGLPYPGDPRAAESASSVRASLAQGLAKQITDGGAPAPAVMADYAPNSAVRQKLAGIMGDAAAKHDRAKGEEMRQLVLSGQAVTEYERVAPMLGFRANDAIDAYAFYLLAQWGVASNHRADVTRRQAAGVRRQAANAYAGIAGQLETDALRQEFAEMLVIQGIILAGVHEAAVRSGDDAASARYAALARRGGEIIFSIDPARIDLTDTGFRIK</sequence>
<comment type="caution">
    <text evidence="2">The sequence shown here is derived from an EMBL/GenBank/DDBJ whole genome shotgun (WGS) entry which is preliminary data.</text>
</comment>